<protein>
    <submittedName>
        <fullName evidence="1">Uncharacterized protein</fullName>
    </submittedName>
</protein>
<accession>A0ABR7LYT1</accession>
<comment type="caution">
    <text evidence="1">The sequence shown here is derived from an EMBL/GenBank/DDBJ whole genome shotgun (WGS) entry which is preliminary data.</text>
</comment>
<evidence type="ECO:0000313" key="2">
    <source>
        <dbReference type="Proteomes" id="UP000805614"/>
    </source>
</evidence>
<keyword evidence="2" id="KW-1185">Reference proteome</keyword>
<organism evidence="1 2">
    <name type="scientific">Actinomadura alba</name>
    <dbReference type="NCBI Taxonomy" id="406431"/>
    <lineage>
        <taxon>Bacteria</taxon>
        <taxon>Bacillati</taxon>
        <taxon>Actinomycetota</taxon>
        <taxon>Actinomycetes</taxon>
        <taxon>Streptosporangiales</taxon>
        <taxon>Thermomonosporaceae</taxon>
        <taxon>Actinomadura</taxon>
    </lineage>
</organism>
<dbReference type="RefSeq" id="WP_187246993.1">
    <property type="nucleotide sequence ID" value="NZ_BAAAOK010000017.1"/>
</dbReference>
<reference evidence="1 2" key="1">
    <citation type="submission" date="2020-06" db="EMBL/GenBank/DDBJ databases">
        <title>Actinomadura xiongansis sp. nov., isolated from soil of Baiyangdian.</title>
        <authorList>
            <person name="Zhang X."/>
        </authorList>
    </citation>
    <scope>NUCLEOTIDE SEQUENCE [LARGE SCALE GENOMIC DNA]</scope>
    <source>
        <strain evidence="1 2">HBUM206468</strain>
    </source>
</reference>
<sequence>MYSWSIVGEDGAGACGVTDHYELALDEVMDALAGALSGSRGLVHRVCLSFIRTAYVYEGLIARCRLDPTGDPVWDDIPPPSTWTSLRPAFTDPGEALGDAIPPEAITTGLVDIQAHRQRIEETTASTSTDRR</sequence>
<gene>
    <name evidence="1" type="ORF">HKK74_31295</name>
</gene>
<proteinExistence type="predicted"/>
<dbReference type="EMBL" id="JABVEC010000034">
    <property type="protein sequence ID" value="MBC6469944.1"/>
    <property type="molecule type" value="Genomic_DNA"/>
</dbReference>
<name>A0ABR7LYT1_9ACTN</name>
<evidence type="ECO:0000313" key="1">
    <source>
        <dbReference type="EMBL" id="MBC6469944.1"/>
    </source>
</evidence>
<dbReference type="Proteomes" id="UP000805614">
    <property type="component" value="Unassembled WGS sequence"/>
</dbReference>